<dbReference type="GO" id="GO:0005737">
    <property type="term" value="C:cytoplasm"/>
    <property type="evidence" value="ECO:0007669"/>
    <property type="project" value="UniProtKB-SubCell"/>
</dbReference>
<dbReference type="InterPro" id="IPR027417">
    <property type="entry name" value="P-loop_NTPase"/>
</dbReference>
<dbReference type="InterPro" id="IPR036101">
    <property type="entry name" value="CarD-like/TRCF_RID_sf"/>
</dbReference>
<dbReference type="SMART" id="SM00490">
    <property type="entry name" value="HELICc"/>
    <property type="match status" value="1"/>
</dbReference>
<dbReference type="InterPro" id="IPR005118">
    <property type="entry name" value="TRCF_C"/>
</dbReference>
<feature type="region of interest" description="Disordered" evidence="14">
    <location>
        <begin position="301"/>
        <end position="335"/>
    </location>
</feature>
<dbReference type="STRING" id="869209.Tresu_1252"/>
<dbReference type="InterPro" id="IPR014001">
    <property type="entry name" value="Helicase_ATP-bd"/>
</dbReference>
<proteinExistence type="inferred from homology"/>
<dbReference type="PROSITE" id="PS51194">
    <property type="entry name" value="HELICASE_CTER"/>
    <property type="match status" value="1"/>
</dbReference>
<accession>F2NRS4</accession>
<dbReference type="Proteomes" id="UP000006852">
    <property type="component" value="Chromosome"/>
</dbReference>
<dbReference type="InterPro" id="IPR004576">
    <property type="entry name" value="Mfd"/>
</dbReference>
<comment type="subcellular location">
    <subcellularLocation>
        <location evidence="1 13">Cytoplasm</location>
    </subcellularLocation>
</comment>
<dbReference type="Gene3D" id="3.40.50.300">
    <property type="entry name" value="P-loop containing nucleotide triphosphate hydrolases"/>
    <property type="match status" value="2"/>
</dbReference>
<keyword evidence="7 13" id="KW-0067">ATP-binding</keyword>
<evidence type="ECO:0000256" key="14">
    <source>
        <dbReference type="SAM" id="MobiDB-lite"/>
    </source>
</evidence>
<evidence type="ECO:0000313" key="18">
    <source>
        <dbReference type="Proteomes" id="UP000006852"/>
    </source>
</evidence>
<evidence type="ECO:0000313" key="17">
    <source>
        <dbReference type="EMBL" id="AEB14160.1"/>
    </source>
</evidence>
<dbReference type="GO" id="GO:0016787">
    <property type="term" value="F:hydrolase activity"/>
    <property type="evidence" value="ECO:0007669"/>
    <property type="project" value="UniProtKB-KW"/>
</dbReference>
<dbReference type="KEGG" id="tsu:Tresu_1252"/>
<keyword evidence="6" id="KW-0347">Helicase</keyword>
<feature type="compositionally biased region" description="Basic and acidic residues" evidence="14">
    <location>
        <begin position="301"/>
        <end position="317"/>
    </location>
</feature>
<evidence type="ECO:0000256" key="2">
    <source>
        <dbReference type="ARBA" id="ARBA00022490"/>
    </source>
</evidence>
<dbReference type="eggNOG" id="COG1197">
    <property type="taxonomic scope" value="Bacteria"/>
</dbReference>
<evidence type="ECO:0000256" key="12">
    <source>
        <dbReference type="ARBA" id="ARBA00070128"/>
    </source>
</evidence>
<dbReference type="Pfam" id="PF17757">
    <property type="entry name" value="UvrB_inter"/>
    <property type="match status" value="1"/>
</dbReference>
<comment type="similarity">
    <text evidence="11 13">In the C-terminal section; belongs to the helicase family. RecG subfamily.</text>
</comment>
<dbReference type="CDD" id="cd17991">
    <property type="entry name" value="DEXHc_TRCF"/>
    <property type="match status" value="1"/>
</dbReference>
<dbReference type="AlphaFoldDB" id="F2NRS4"/>
<evidence type="ECO:0000256" key="4">
    <source>
        <dbReference type="ARBA" id="ARBA00022763"/>
    </source>
</evidence>
<dbReference type="FunFam" id="3.40.50.300:FF:000546">
    <property type="entry name" value="Transcription-repair-coupling factor"/>
    <property type="match status" value="1"/>
</dbReference>
<protein>
    <recommendedName>
        <fullName evidence="12 13">Transcription-repair-coupling factor</fullName>
        <shortName evidence="13">TRCF</shortName>
        <ecNumber evidence="13">3.6.4.-</ecNumber>
    </recommendedName>
</protein>
<dbReference type="Gene3D" id="3.90.1150.50">
    <property type="entry name" value="Transcription-repair-coupling factor, D7 domain"/>
    <property type="match status" value="1"/>
</dbReference>
<dbReference type="NCBIfam" id="TIGR00580">
    <property type="entry name" value="mfd"/>
    <property type="match status" value="1"/>
</dbReference>
<gene>
    <name evidence="13" type="primary">mfd</name>
    <name evidence="17" type="ordered locus">Tresu_1252</name>
</gene>
<feature type="domain" description="Helicase C-terminal" evidence="16">
    <location>
        <begin position="891"/>
        <end position="1057"/>
    </location>
</feature>
<evidence type="ECO:0000256" key="5">
    <source>
        <dbReference type="ARBA" id="ARBA00022801"/>
    </source>
</evidence>
<sequence length="1246" mass="142411">MKNTLSTKSQNPLFSLINSCTEFHSAAIKCADAKPEEFPLQISGLKGSLPSFFIRQTEERYRQNCIHKTQYENKFFQFQKDIVIIVPTQKEADECETDLNTVFEDSVEIFKFPWWGTIPYRAAAKGSAVFGERAGILAKLAVKNPFSEKTRIFIITQRAFLTPVPPASYTKTLVTVLKKGQEFDPEKLAEKLTEQGYLRVPKIGMKGEFVLRGEVLEIFMSGEKYAHRIVFDFDTISQIKLFDSETQTSKENIEHLVIYPQKEIIWTEEFIEKLESEWKKEDEAGIKNDFALYDKAKKQSTNEHSAEVNKNKTDKSQANEQSDINKNEAGIKNNTNNRLLDKKNIHLALTGAAKQEKDRTLAELIEFKETEGEELYYPVLFDKLYSILDYLTNNTDVYFFDWDRLVNAEKMLENEYTVAYRLERQNLPVFPPATMQLDFFNLAIECKKLVAFRTLDTLSNSEENIQDKSVSFNTSLEIKSQAGQSYFGNINYLKEQLSSFLKEKYNIFVFADNGNQTLRIKEIIKEFCDSGVQVLPQALTAGFMFSDEKLLVIQENEIFGRKKNTPKSIRKVNSKPIDTFVDLTPGDYIVHVNYGIGLFKGIERVKAMGTERDYIKLEYADEEIAFVPIEQVNMVQRYIGSENEKPRLDRIGSKNWSARKAKVQQKVEEIAEKLIDLYSKRQASRGFPFPKDTEWNAAFEAAFPYEDTPDQFSATQEIKADMEKPVPMDRLVCGDVGYGKTEIAMRAAFKAVMGGKQVAFLAPTTILAEQHFENSQERFKNFPVTIAQLSRFVSPTEQKKIISKIASGEIDIIIGTHRILQKDVIFKNLGLMIIDEEQRFGVKDKEKLKTLKTNIDCLAMSATPIPRTLHMSLLKIRDMSLLTTPPQNRQPIETAIEEYNDEKVARAIRNEVQRGGQVFYLHNRVETLEETRLKLENLVPEMLVETAHGKMTSEELDDIFRRFKMGGFHILVATTIIENGIDIPNVNTIIIDRADMYGVSQLYQLRGRVGRSDRKAYAYLFYPQNKALSEVAMKRLQVISDFTELGSGFKIAMKDMEIRGAGNLLGKDQSGEVYAVGFEMYLTLLNSAIERLSNSDWTAPEEVLLELEYTGFIPDTYIKDTQTKMELYKKIASVQTQDSLNSVWEELFDRFGPIPDEVSSLLSLAKIRIICNKLSISSLKEKKGIVQVEFSKVSKVNIDKLLGLIKTSSGRVKLNSAKPNQIILQTEAIDLKSKSEFIKEKLEQLI</sequence>
<comment type="function">
    <text evidence="13">Couples transcription and DNA repair by recognizing RNA polymerase (RNAP) stalled at DNA lesions. Mediates ATP-dependent release of RNAP and its truncated transcript from the DNA, and recruitment of nucleotide excision repair machinery to the damaged site.</text>
</comment>
<reference evidence="18" key="2">
    <citation type="submission" date="2011-04" db="EMBL/GenBank/DDBJ databases">
        <title>The complete genome of chromosome of Treponema succinifaciens DSM 2489.</title>
        <authorList>
            <person name="Lucas S."/>
            <person name="Copeland A."/>
            <person name="Lapidus A."/>
            <person name="Bruce D."/>
            <person name="Goodwin L."/>
            <person name="Pitluck S."/>
            <person name="Peters L."/>
            <person name="Kyrpides N."/>
            <person name="Mavromatis K."/>
            <person name="Ivanova N."/>
            <person name="Ovchinnikova G."/>
            <person name="Teshima H."/>
            <person name="Detter J.C."/>
            <person name="Tapia R."/>
            <person name="Han C."/>
            <person name="Land M."/>
            <person name="Hauser L."/>
            <person name="Markowitz V."/>
            <person name="Cheng J.-F."/>
            <person name="Hugenholtz P."/>
            <person name="Woyke T."/>
            <person name="Wu D."/>
            <person name="Gronow S."/>
            <person name="Wellnitz S."/>
            <person name="Brambilla E."/>
            <person name="Klenk H.-P."/>
            <person name="Eisen J.A."/>
        </authorList>
    </citation>
    <scope>NUCLEOTIDE SEQUENCE [LARGE SCALE GENOMIC DNA]</scope>
    <source>
        <strain evidence="18">ATCC 33096 / DSM 2489 / 6091</strain>
    </source>
</reference>
<evidence type="ECO:0000256" key="9">
    <source>
        <dbReference type="ARBA" id="ARBA00023204"/>
    </source>
</evidence>
<dbReference type="Pfam" id="PF02559">
    <property type="entry name" value="CarD_TRCF_RID"/>
    <property type="match status" value="1"/>
</dbReference>
<dbReference type="SMART" id="SM00982">
    <property type="entry name" value="TRCF"/>
    <property type="match status" value="1"/>
</dbReference>
<dbReference type="SUPFAM" id="SSF52540">
    <property type="entry name" value="P-loop containing nucleoside triphosphate hydrolases"/>
    <property type="match status" value="4"/>
</dbReference>
<dbReference type="GO" id="GO:0005524">
    <property type="term" value="F:ATP binding"/>
    <property type="evidence" value="ECO:0007669"/>
    <property type="project" value="UniProtKB-UniRule"/>
</dbReference>
<dbReference type="GO" id="GO:0000716">
    <property type="term" value="P:transcription-coupled nucleotide-excision repair, DNA damage recognition"/>
    <property type="evidence" value="ECO:0007669"/>
    <property type="project" value="UniProtKB-UniRule"/>
</dbReference>
<evidence type="ECO:0000256" key="3">
    <source>
        <dbReference type="ARBA" id="ARBA00022741"/>
    </source>
</evidence>
<dbReference type="InterPro" id="IPR047112">
    <property type="entry name" value="RecG/Mfd"/>
</dbReference>
<comment type="similarity">
    <text evidence="10 13">In the N-terminal section; belongs to the UvrB family.</text>
</comment>
<evidence type="ECO:0000256" key="11">
    <source>
        <dbReference type="ARBA" id="ARBA00061399"/>
    </source>
</evidence>
<reference evidence="17 18" key="1">
    <citation type="journal article" date="2011" name="Stand. Genomic Sci.">
        <title>Complete genome sequence of Treponema succinifaciens type strain (6091).</title>
        <authorList>
            <person name="Han C."/>
            <person name="Gronow S."/>
            <person name="Teshima H."/>
            <person name="Lapidus A."/>
            <person name="Nolan M."/>
            <person name="Lucas S."/>
            <person name="Hammon N."/>
            <person name="Deshpande S."/>
            <person name="Cheng J.F."/>
            <person name="Zeytun A."/>
            <person name="Tapia R."/>
            <person name="Goodwin L."/>
            <person name="Pitluck S."/>
            <person name="Liolios K."/>
            <person name="Pagani I."/>
            <person name="Ivanova N."/>
            <person name="Mavromatis K."/>
            <person name="Mikhailova N."/>
            <person name="Huntemann M."/>
            <person name="Pati A."/>
            <person name="Chen A."/>
            <person name="Palaniappan K."/>
            <person name="Land M."/>
            <person name="Hauser L."/>
            <person name="Brambilla E.M."/>
            <person name="Rohde M."/>
            <person name="Goker M."/>
            <person name="Woyke T."/>
            <person name="Bristow J."/>
            <person name="Eisen J.A."/>
            <person name="Markowitz V."/>
            <person name="Hugenholtz P."/>
            <person name="Kyrpides N.C."/>
            <person name="Klenk H.P."/>
            <person name="Detter J.C."/>
        </authorList>
    </citation>
    <scope>NUCLEOTIDE SEQUENCE [LARGE SCALE GENOMIC DNA]</scope>
    <source>
        <strain evidence="18">ATCC 33096 / DSM 2489 / 6091</strain>
    </source>
</reference>
<dbReference type="GO" id="GO:0006355">
    <property type="term" value="P:regulation of DNA-templated transcription"/>
    <property type="evidence" value="ECO:0007669"/>
    <property type="project" value="UniProtKB-UniRule"/>
</dbReference>
<dbReference type="HOGENOM" id="CLU_005122_1_3_12"/>
<dbReference type="RefSeq" id="WP_013701447.1">
    <property type="nucleotide sequence ID" value="NC_015385.1"/>
</dbReference>
<feature type="domain" description="Helicase ATP-binding" evidence="15">
    <location>
        <begin position="721"/>
        <end position="882"/>
    </location>
</feature>
<evidence type="ECO:0000256" key="13">
    <source>
        <dbReference type="HAMAP-Rule" id="MF_00969"/>
    </source>
</evidence>
<keyword evidence="18" id="KW-1185">Reference proteome</keyword>
<evidence type="ECO:0000256" key="1">
    <source>
        <dbReference type="ARBA" id="ARBA00004496"/>
    </source>
</evidence>
<evidence type="ECO:0000259" key="15">
    <source>
        <dbReference type="PROSITE" id="PS51192"/>
    </source>
</evidence>
<dbReference type="InterPro" id="IPR041471">
    <property type="entry name" value="UvrB_inter"/>
</dbReference>
<dbReference type="PROSITE" id="PS51192">
    <property type="entry name" value="HELICASE_ATP_BIND_1"/>
    <property type="match status" value="1"/>
</dbReference>
<keyword evidence="5 13" id="KW-0378">Hydrolase</keyword>
<dbReference type="Pfam" id="PF03461">
    <property type="entry name" value="TRCF"/>
    <property type="match status" value="1"/>
</dbReference>
<dbReference type="GeneID" id="302998413"/>
<dbReference type="Pfam" id="PF00270">
    <property type="entry name" value="DEAD"/>
    <property type="match status" value="1"/>
</dbReference>
<dbReference type="EC" id="3.6.4.-" evidence="13"/>
<keyword evidence="3 13" id="KW-0547">Nucleotide-binding</keyword>
<keyword evidence="8 13" id="KW-0238">DNA-binding</keyword>
<keyword evidence="2 13" id="KW-0963">Cytoplasm</keyword>
<dbReference type="Gene3D" id="3.30.2060.10">
    <property type="entry name" value="Penicillin-binding protein 1b domain"/>
    <property type="match status" value="1"/>
</dbReference>
<dbReference type="SUPFAM" id="SSF141259">
    <property type="entry name" value="CarD-like"/>
    <property type="match status" value="1"/>
</dbReference>
<evidence type="ECO:0000256" key="6">
    <source>
        <dbReference type="ARBA" id="ARBA00022806"/>
    </source>
</evidence>
<dbReference type="PANTHER" id="PTHR47964">
    <property type="entry name" value="ATP-DEPENDENT DNA HELICASE HOMOLOG RECG, CHLOROPLASTIC"/>
    <property type="match status" value="1"/>
</dbReference>
<name>F2NRS4_TRES6</name>
<dbReference type="InterPro" id="IPR011545">
    <property type="entry name" value="DEAD/DEAH_box_helicase_dom"/>
</dbReference>
<organism evidence="17 18">
    <name type="scientific">Treponema succinifaciens (strain ATCC 33096 / DSM 2489 / 6091)</name>
    <dbReference type="NCBI Taxonomy" id="869209"/>
    <lineage>
        <taxon>Bacteria</taxon>
        <taxon>Pseudomonadati</taxon>
        <taxon>Spirochaetota</taxon>
        <taxon>Spirochaetia</taxon>
        <taxon>Spirochaetales</taxon>
        <taxon>Treponemataceae</taxon>
        <taxon>Treponema</taxon>
    </lineage>
</organism>
<dbReference type="GO" id="GO:0003678">
    <property type="term" value="F:DNA helicase activity"/>
    <property type="evidence" value="ECO:0007669"/>
    <property type="project" value="TreeGrafter"/>
</dbReference>
<keyword evidence="4 13" id="KW-0227">DNA damage</keyword>
<dbReference type="InterPro" id="IPR037235">
    <property type="entry name" value="TRCF-like_C_D7"/>
</dbReference>
<evidence type="ECO:0000256" key="8">
    <source>
        <dbReference type="ARBA" id="ARBA00023125"/>
    </source>
</evidence>
<dbReference type="SMART" id="SM01058">
    <property type="entry name" value="CarD_TRCF"/>
    <property type="match status" value="1"/>
</dbReference>
<dbReference type="HAMAP" id="MF_00969">
    <property type="entry name" value="TRCF"/>
    <property type="match status" value="1"/>
</dbReference>
<evidence type="ECO:0000256" key="7">
    <source>
        <dbReference type="ARBA" id="ARBA00022840"/>
    </source>
</evidence>
<dbReference type="Gene3D" id="2.40.10.170">
    <property type="match status" value="1"/>
</dbReference>
<keyword evidence="9 13" id="KW-0234">DNA repair</keyword>
<dbReference type="GO" id="GO:0003684">
    <property type="term" value="F:damaged DNA binding"/>
    <property type="evidence" value="ECO:0007669"/>
    <property type="project" value="InterPro"/>
</dbReference>
<dbReference type="PANTHER" id="PTHR47964:SF1">
    <property type="entry name" value="ATP-DEPENDENT DNA HELICASE HOMOLOG RECG, CHLOROPLASTIC"/>
    <property type="match status" value="1"/>
</dbReference>
<dbReference type="SUPFAM" id="SSF143517">
    <property type="entry name" value="TRCF domain-like"/>
    <property type="match status" value="1"/>
</dbReference>
<dbReference type="InterPro" id="IPR001650">
    <property type="entry name" value="Helicase_C-like"/>
</dbReference>
<dbReference type="SMART" id="SM00487">
    <property type="entry name" value="DEXDc"/>
    <property type="match status" value="1"/>
</dbReference>
<dbReference type="InterPro" id="IPR003711">
    <property type="entry name" value="CarD-like/TRCF_RID"/>
</dbReference>
<evidence type="ECO:0000256" key="10">
    <source>
        <dbReference type="ARBA" id="ARBA00061104"/>
    </source>
</evidence>
<evidence type="ECO:0000259" key="16">
    <source>
        <dbReference type="PROSITE" id="PS51194"/>
    </source>
</evidence>
<dbReference type="EMBL" id="CP002631">
    <property type="protein sequence ID" value="AEB14160.1"/>
    <property type="molecule type" value="Genomic_DNA"/>
</dbReference>
<dbReference type="Pfam" id="PF00271">
    <property type="entry name" value="Helicase_C"/>
    <property type="match status" value="1"/>
</dbReference>